<comment type="similarity">
    <text evidence="2">Belongs to the bacterial ribosomal protein bL35 family.</text>
</comment>
<comment type="subcellular location">
    <subcellularLocation>
        <location evidence="1">Mitochondrion</location>
    </subcellularLocation>
</comment>
<evidence type="ECO:0000256" key="2">
    <source>
        <dbReference type="ARBA" id="ARBA00006598"/>
    </source>
</evidence>
<dbReference type="GO" id="GO:0003735">
    <property type="term" value="F:structural constituent of ribosome"/>
    <property type="evidence" value="ECO:0007669"/>
    <property type="project" value="InterPro"/>
</dbReference>
<dbReference type="PANTHER" id="PTHR15909">
    <property type="entry name" value="39S RIBOSOMAL PROTEIN L35, MITOCHONDRIAL"/>
    <property type="match status" value="1"/>
</dbReference>
<evidence type="ECO:0000256" key="5">
    <source>
        <dbReference type="ARBA" id="ARBA00023128"/>
    </source>
</evidence>
<dbReference type="GeneTree" id="ENSGT00390000007547"/>
<keyword evidence="11" id="KW-1185">Reference proteome</keyword>
<sequence>MAASTFARAVRVASVILWPLNILASSAYRNCVKNTPVVSSTPRLTTSERNLTCEHTSVILNRVVPLLPSILKLPVRSLTYLSIRKGKRKIVKAVIYRFLRLHCGLWKRRAGYKKKLWKKAPARKKRLREFIFCNKTQSKLLRQNDDKYHDRTNLKV</sequence>
<dbReference type="Ensembl" id="ENSMLET00000041640.1">
    <property type="protein sequence ID" value="ENSMLEP00000018159.1"/>
    <property type="gene ID" value="ENSMLEG00000033271.1"/>
</dbReference>
<reference evidence="10" key="2">
    <citation type="submission" date="2025-09" db="UniProtKB">
        <authorList>
            <consortium name="Ensembl"/>
        </authorList>
    </citation>
    <scope>IDENTIFICATION</scope>
</reference>
<evidence type="ECO:0000256" key="3">
    <source>
        <dbReference type="ARBA" id="ARBA00022946"/>
    </source>
</evidence>
<dbReference type="GO" id="GO:0005739">
    <property type="term" value="C:mitochondrion"/>
    <property type="evidence" value="ECO:0007669"/>
    <property type="project" value="UniProtKB-SubCell"/>
</dbReference>
<dbReference type="InterPro" id="IPR019338">
    <property type="entry name" value="Ribosomal_bL35m"/>
</dbReference>
<evidence type="ECO:0000313" key="10">
    <source>
        <dbReference type="Ensembl" id="ENSMLEP00000018159.1"/>
    </source>
</evidence>
<keyword evidence="5" id="KW-0496">Mitochondrion</keyword>
<dbReference type="Pfam" id="PF01632">
    <property type="entry name" value="Ribosomal_L35p"/>
    <property type="match status" value="1"/>
</dbReference>
<evidence type="ECO:0000256" key="1">
    <source>
        <dbReference type="ARBA" id="ARBA00004173"/>
    </source>
</evidence>
<evidence type="ECO:0000256" key="9">
    <source>
        <dbReference type="SAM" id="SignalP"/>
    </source>
</evidence>
<protein>
    <recommendedName>
        <fullName evidence="7">Large ribosomal subunit protein bL35m</fullName>
    </recommendedName>
    <alternativeName>
        <fullName evidence="8">39S ribosomal protein L35, mitochondrial</fullName>
    </alternativeName>
</protein>
<dbReference type="OMA" id="LNXAGYK"/>
<evidence type="ECO:0000256" key="6">
    <source>
        <dbReference type="ARBA" id="ARBA00023274"/>
    </source>
</evidence>
<keyword evidence="6" id="KW-0687">Ribonucleoprotein</keyword>
<dbReference type="GO" id="GO:0006412">
    <property type="term" value="P:translation"/>
    <property type="evidence" value="ECO:0007669"/>
    <property type="project" value="InterPro"/>
</dbReference>
<dbReference type="Proteomes" id="UP000233140">
    <property type="component" value="Unassembled WGS sequence"/>
</dbReference>
<name>A0A2K5YRL4_MANLE</name>
<accession>A0A2K5YRL4</accession>
<proteinExistence type="inferred from homology"/>
<dbReference type="PANTHER" id="PTHR15909:SF0">
    <property type="entry name" value="LARGE RIBOSOMAL SUBUNIT PROTEIN BL35M"/>
    <property type="match status" value="1"/>
</dbReference>
<evidence type="ECO:0000256" key="7">
    <source>
        <dbReference type="ARBA" id="ARBA00035273"/>
    </source>
</evidence>
<dbReference type="InterPro" id="IPR021137">
    <property type="entry name" value="Ribosomal_bL35-like"/>
</dbReference>
<feature type="signal peptide" evidence="9">
    <location>
        <begin position="1"/>
        <end position="27"/>
    </location>
</feature>
<reference evidence="10" key="1">
    <citation type="submission" date="2025-08" db="UniProtKB">
        <authorList>
            <consortium name="Ensembl"/>
        </authorList>
    </citation>
    <scope>IDENTIFICATION</scope>
</reference>
<dbReference type="InterPro" id="IPR037229">
    <property type="entry name" value="Ribosomal_bL35_sf"/>
</dbReference>
<evidence type="ECO:0000256" key="4">
    <source>
        <dbReference type="ARBA" id="ARBA00022980"/>
    </source>
</evidence>
<organism evidence="10 11">
    <name type="scientific">Mandrillus leucophaeus</name>
    <name type="common">Drill</name>
    <name type="synonym">Papio leucophaeus</name>
    <dbReference type="NCBI Taxonomy" id="9568"/>
    <lineage>
        <taxon>Eukaryota</taxon>
        <taxon>Metazoa</taxon>
        <taxon>Chordata</taxon>
        <taxon>Craniata</taxon>
        <taxon>Vertebrata</taxon>
        <taxon>Euteleostomi</taxon>
        <taxon>Mammalia</taxon>
        <taxon>Eutheria</taxon>
        <taxon>Euarchontoglires</taxon>
        <taxon>Primates</taxon>
        <taxon>Haplorrhini</taxon>
        <taxon>Catarrhini</taxon>
        <taxon>Cercopithecidae</taxon>
        <taxon>Cercopithecinae</taxon>
        <taxon>Mandrillus</taxon>
    </lineage>
</organism>
<evidence type="ECO:0000313" key="11">
    <source>
        <dbReference type="Proteomes" id="UP000233140"/>
    </source>
</evidence>
<dbReference type="GO" id="GO:1990904">
    <property type="term" value="C:ribonucleoprotein complex"/>
    <property type="evidence" value="ECO:0007669"/>
    <property type="project" value="UniProtKB-KW"/>
</dbReference>
<keyword evidence="9" id="KW-0732">Signal</keyword>
<dbReference type="SUPFAM" id="SSF143034">
    <property type="entry name" value="L35p-like"/>
    <property type="match status" value="1"/>
</dbReference>
<keyword evidence="3" id="KW-0809">Transit peptide</keyword>
<evidence type="ECO:0000256" key="8">
    <source>
        <dbReference type="ARBA" id="ARBA00035418"/>
    </source>
</evidence>
<dbReference type="STRING" id="9568.ENSMLEP00000018159"/>
<feature type="chain" id="PRO_5014318499" description="Large ribosomal subunit protein bL35m" evidence="9">
    <location>
        <begin position="28"/>
        <end position="156"/>
    </location>
</feature>
<dbReference type="GO" id="GO:0005840">
    <property type="term" value="C:ribosome"/>
    <property type="evidence" value="ECO:0007669"/>
    <property type="project" value="UniProtKB-KW"/>
</dbReference>
<keyword evidence="4" id="KW-0689">Ribosomal protein</keyword>
<dbReference type="AlphaFoldDB" id="A0A2K5YRL4"/>